<feature type="region of interest" description="Disordered" evidence="1">
    <location>
        <begin position="1"/>
        <end position="20"/>
    </location>
</feature>
<gene>
    <name evidence="2" type="ORF">g.1917</name>
</gene>
<dbReference type="GO" id="GO:0016071">
    <property type="term" value="P:mRNA metabolic process"/>
    <property type="evidence" value="ECO:0007669"/>
    <property type="project" value="UniProtKB-ARBA"/>
</dbReference>
<dbReference type="Pfam" id="PF15365">
    <property type="entry name" value="PNRC"/>
    <property type="match status" value="1"/>
</dbReference>
<protein>
    <submittedName>
        <fullName evidence="2">Uncharacterized protein</fullName>
    </submittedName>
</protein>
<accession>A0A1D2AEY5</accession>
<dbReference type="EMBL" id="GDKF01000836">
    <property type="protein sequence ID" value="JAT77786.1"/>
    <property type="molecule type" value="Transcribed_RNA"/>
</dbReference>
<feature type="region of interest" description="Disordered" evidence="1">
    <location>
        <begin position="68"/>
        <end position="140"/>
    </location>
</feature>
<evidence type="ECO:0000256" key="1">
    <source>
        <dbReference type="SAM" id="MobiDB-lite"/>
    </source>
</evidence>
<dbReference type="InterPro" id="IPR028322">
    <property type="entry name" value="PNRC-like_rgn"/>
</dbReference>
<proteinExistence type="predicted"/>
<dbReference type="AlphaFoldDB" id="A0A1D2AEY5"/>
<sequence length="183" mass="19213">MASVAVMPSPSAVARHMPRQGRFKGDADHLVDALTAACQRTPTPTTALKERELVPFFSPSQADNAQFATLQRGKTPVKDGAVKPKTAGKNGKRREPAGKQPDAPAATASRAPLIAVAARSSNRSPPRKRAEHAAAATPQATASPLLLARYAGPGFTNSPMPEALPLPTASLLMLDGLRRQLVL</sequence>
<evidence type="ECO:0000313" key="2">
    <source>
        <dbReference type="EMBL" id="JAT77786.1"/>
    </source>
</evidence>
<reference evidence="2" key="1">
    <citation type="submission" date="2015-08" db="EMBL/GenBank/DDBJ databases">
        <authorList>
            <person name="Babu N.S."/>
            <person name="Beckwith C.J."/>
            <person name="Beseler K.G."/>
            <person name="Brison A."/>
            <person name="Carone J.V."/>
            <person name="Caskin T.P."/>
            <person name="Diamond M."/>
            <person name="Durham M.E."/>
            <person name="Foxe J.M."/>
            <person name="Go M."/>
            <person name="Henderson B.A."/>
            <person name="Jones I.B."/>
            <person name="McGettigan J.A."/>
            <person name="Micheletti S.J."/>
            <person name="Nasrallah M.E."/>
            <person name="Ortiz D."/>
            <person name="Piller C.R."/>
            <person name="Privatt S.R."/>
            <person name="Schneider S.L."/>
            <person name="Sharp S."/>
            <person name="Smith T.C."/>
            <person name="Stanton J.D."/>
            <person name="Ullery H.E."/>
            <person name="Wilson R.J."/>
            <person name="Serrano M.G."/>
            <person name="Buck G."/>
            <person name="Lee V."/>
            <person name="Wang Y."/>
            <person name="Carvalho R."/>
            <person name="Voegtly L."/>
            <person name="Shi R."/>
            <person name="Duckworth R."/>
            <person name="Johnson A."/>
            <person name="Loviza R."/>
            <person name="Walstead R."/>
            <person name="Shah Z."/>
            <person name="Kiflezghi M."/>
            <person name="Wade K."/>
            <person name="Ball S.L."/>
            <person name="Bradley K.W."/>
            <person name="Asai D.J."/>
            <person name="Bowman C.A."/>
            <person name="Russell D.A."/>
            <person name="Pope W.H."/>
            <person name="Jacobs-Sera D."/>
            <person name="Hendrix R.W."/>
            <person name="Hatfull G.F."/>
        </authorList>
    </citation>
    <scope>NUCLEOTIDE SEQUENCE</scope>
</reference>
<organism evidence="2">
    <name type="scientific">Auxenochlorella protothecoides</name>
    <name type="common">Green microalga</name>
    <name type="synonym">Chlorella protothecoides</name>
    <dbReference type="NCBI Taxonomy" id="3075"/>
    <lineage>
        <taxon>Eukaryota</taxon>
        <taxon>Viridiplantae</taxon>
        <taxon>Chlorophyta</taxon>
        <taxon>core chlorophytes</taxon>
        <taxon>Trebouxiophyceae</taxon>
        <taxon>Chlorellales</taxon>
        <taxon>Chlorellaceae</taxon>
        <taxon>Auxenochlorella</taxon>
    </lineage>
</organism>
<name>A0A1D2AEY5_AUXPR</name>